<keyword evidence="3" id="KW-1185">Reference proteome</keyword>
<feature type="transmembrane region" description="Helical" evidence="1">
    <location>
        <begin position="21"/>
        <end position="45"/>
    </location>
</feature>
<keyword evidence="1" id="KW-0472">Membrane</keyword>
<name>A0A1H8SNX7_9BACI</name>
<dbReference type="AlphaFoldDB" id="A0A1H8SNX7"/>
<dbReference type="EMBL" id="FODJ01000013">
    <property type="protein sequence ID" value="SEO80422.1"/>
    <property type="molecule type" value="Genomic_DNA"/>
</dbReference>
<dbReference type="RefSeq" id="WP_177178317.1">
    <property type="nucleotide sequence ID" value="NZ_FODJ01000013.1"/>
</dbReference>
<keyword evidence="1" id="KW-0812">Transmembrane</keyword>
<gene>
    <name evidence="2" type="ORF">SAMN04488134_11357</name>
</gene>
<evidence type="ECO:0000313" key="3">
    <source>
        <dbReference type="Proteomes" id="UP000199300"/>
    </source>
</evidence>
<proteinExistence type="predicted"/>
<sequence length="55" mass="5934">MFEGVSLPFTVADLVESGFELIGLVSTFVLLGLAFMFAPKIIALIRQAFSNRGKA</sequence>
<reference evidence="2 3" key="1">
    <citation type="submission" date="2016-10" db="EMBL/GenBank/DDBJ databases">
        <authorList>
            <person name="de Groot N.N."/>
        </authorList>
    </citation>
    <scope>NUCLEOTIDE SEQUENCE [LARGE SCALE GENOMIC DNA]</scope>
    <source>
        <strain evidence="2 3">CGMCC 1.10434</strain>
    </source>
</reference>
<dbReference type="Proteomes" id="UP000199300">
    <property type="component" value="Unassembled WGS sequence"/>
</dbReference>
<evidence type="ECO:0000313" key="2">
    <source>
        <dbReference type="EMBL" id="SEO80422.1"/>
    </source>
</evidence>
<evidence type="ECO:0000256" key="1">
    <source>
        <dbReference type="SAM" id="Phobius"/>
    </source>
</evidence>
<keyword evidence="1" id="KW-1133">Transmembrane helix</keyword>
<accession>A0A1H8SNX7</accession>
<dbReference type="STRING" id="872970.SAMN04488134_11357"/>
<organism evidence="2 3">
    <name type="scientific">Amphibacillus marinus</name>
    <dbReference type="NCBI Taxonomy" id="872970"/>
    <lineage>
        <taxon>Bacteria</taxon>
        <taxon>Bacillati</taxon>
        <taxon>Bacillota</taxon>
        <taxon>Bacilli</taxon>
        <taxon>Bacillales</taxon>
        <taxon>Bacillaceae</taxon>
        <taxon>Amphibacillus</taxon>
    </lineage>
</organism>
<protein>
    <submittedName>
        <fullName evidence="2">Uncharacterized protein</fullName>
    </submittedName>
</protein>